<evidence type="ECO:0000259" key="8">
    <source>
        <dbReference type="PROSITE" id="PS50110"/>
    </source>
</evidence>
<keyword evidence="11" id="KW-1185">Reference proteome</keyword>
<reference evidence="11" key="1">
    <citation type="submission" date="2016-10" db="EMBL/GenBank/DDBJ databases">
        <authorList>
            <person name="Varghese N."/>
            <person name="Submissions S."/>
        </authorList>
    </citation>
    <scope>NUCLEOTIDE SEQUENCE [LARGE SCALE GENOMIC DNA]</scope>
    <source>
        <strain evidence="11">S9</strain>
    </source>
</reference>
<dbReference type="CDD" id="cd17574">
    <property type="entry name" value="REC_OmpR"/>
    <property type="match status" value="1"/>
</dbReference>
<feature type="DNA-binding region" description="OmpR/PhoB-type" evidence="7">
    <location>
        <begin position="133"/>
        <end position="230"/>
    </location>
</feature>
<organism evidence="10 11">
    <name type="scientific">Salipaludibacillus aurantiacus</name>
    <dbReference type="NCBI Taxonomy" id="1601833"/>
    <lineage>
        <taxon>Bacteria</taxon>
        <taxon>Bacillati</taxon>
        <taxon>Bacillota</taxon>
        <taxon>Bacilli</taxon>
        <taxon>Bacillales</taxon>
        <taxon>Bacillaceae</taxon>
    </lineage>
</organism>
<feature type="domain" description="OmpR/PhoB-type" evidence="9">
    <location>
        <begin position="133"/>
        <end position="230"/>
    </location>
</feature>
<gene>
    <name evidence="10" type="ORF">SAMN05518684_104151</name>
</gene>
<dbReference type="SMART" id="SM00862">
    <property type="entry name" value="Trans_reg_C"/>
    <property type="match status" value="1"/>
</dbReference>
<evidence type="ECO:0000256" key="1">
    <source>
        <dbReference type="ARBA" id="ARBA00022553"/>
    </source>
</evidence>
<proteinExistence type="predicted"/>
<dbReference type="CDD" id="cd00383">
    <property type="entry name" value="trans_reg_C"/>
    <property type="match status" value="1"/>
</dbReference>
<feature type="domain" description="Response regulatory" evidence="8">
    <location>
        <begin position="8"/>
        <end position="121"/>
    </location>
</feature>
<dbReference type="GO" id="GO:0032993">
    <property type="term" value="C:protein-DNA complex"/>
    <property type="evidence" value="ECO:0007669"/>
    <property type="project" value="TreeGrafter"/>
</dbReference>
<evidence type="ECO:0000256" key="6">
    <source>
        <dbReference type="PROSITE-ProRule" id="PRU00169"/>
    </source>
</evidence>
<dbReference type="SUPFAM" id="SSF52172">
    <property type="entry name" value="CheY-like"/>
    <property type="match status" value="1"/>
</dbReference>
<keyword evidence="2" id="KW-0902">Two-component regulatory system</keyword>
<evidence type="ECO:0000256" key="2">
    <source>
        <dbReference type="ARBA" id="ARBA00023012"/>
    </source>
</evidence>
<dbReference type="Gene3D" id="6.10.250.690">
    <property type="match status" value="1"/>
</dbReference>
<dbReference type="GO" id="GO:0006355">
    <property type="term" value="P:regulation of DNA-templated transcription"/>
    <property type="evidence" value="ECO:0007669"/>
    <property type="project" value="InterPro"/>
</dbReference>
<keyword evidence="3" id="KW-0805">Transcription regulation</keyword>
<accession>A0A1H9SDW0</accession>
<dbReference type="Pfam" id="PF00486">
    <property type="entry name" value="Trans_reg_C"/>
    <property type="match status" value="1"/>
</dbReference>
<keyword evidence="1 6" id="KW-0597">Phosphoprotein</keyword>
<feature type="modified residue" description="4-aspartylphosphate" evidence="6">
    <location>
        <position position="57"/>
    </location>
</feature>
<dbReference type="AlphaFoldDB" id="A0A1H9SDW0"/>
<evidence type="ECO:0000259" key="9">
    <source>
        <dbReference type="PROSITE" id="PS51755"/>
    </source>
</evidence>
<dbReference type="GO" id="GO:0000976">
    <property type="term" value="F:transcription cis-regulatory region binding"/>
    <property type="evidence" value="ECO:0007669"/>
    <property type="project" value="TreeGrafter"/>
</dbReference>
<evidence type="ECO:0000256" key="3">
    <source>
        <dbReference type="ARBA" id="ARBA00023015"/>
    </source>
</evidence>
<name>A0A1H9SDW0_9BACI</name>
<dbReference type="Gene3D" id="1.10.10.10">
    <property type="entry name" value="Winged helix-like DNA-binding domain superfamily/Winged helix DNA-binding domain"/>
    <property type="match status" value="1"/>
</dbReference>
<dbReference type="Pfam" id="PF00072">
    <property type="entry name" value="Response_reg"/>
    <property type="match status" value="1"/>
</dbReference>
<dbReference type="PANTHER" id="PTHR48111">
    <property type="entry name" value="REGULATOR OF RPOS"/>
    <property type="match status" value="1"/>
</dbReference>
<dbReference type="InterPro" id="IPR036388">
    <property type="entry name" value="WH-like_DNA-bd_sf"/>
</dbReference>
<evidence type="ECO:0000256" key="5">
    <source>
        <dbReference type="ARBA" id="ARBA00023163"/>
    </source>
</evidence>
<dbReference type="Proteomes" id="UP000198571">
    <property type="component" value="Unassembled WGS sequence"/>
</dbReference>
<sequence length="233" mass="27070">MMGQRNFTILVADDEAEMTAFISEYIEKEGYRVVTAENGRELLDIINTHKIDLILLDVMMPVMNGFEALKEMRMTRKIPVIMVTAKSDENDRIQGLKSGADDYIIKPFSPRELLARVEAQLRRNYEFNEENDTGEMTYGIIEVNPGARKVYVNNELISLTRKEYDLLIHFLNHPEQVFNREQLLDRVWGMNYTAGGHRTVDTHMKTLRFKMKQAGEYFQTVYGVGYVLEKVKT</sequence>
<protein>
    <submittedName>
        <fullName evidence="10">Two-component system, OmpR family, response regulator</fullName>
    </submittedName>
</protein>
<dbReference type="Gene3D" id="3.40.50.2300">
    <property type="match status" value="1"/>
</dbReference>
<dbReference type="InterPro" id="IPR011006">
    <property type="entry name" value="CheY-like_superfamily"/>
</dbReference>
<dbReference type="InterPro" id="IPR001867">
    <property type="entry name" value="OmpR/PhoB-type_DNA-bd"/>
</dbReference>
<evidence type="ECO:0000313" key="11">
    <source>
        <dbReference type="Proteomes" id="UP000198571"/>
    </source>
</evidence>
<dbReference type="FunFam" id="3.40.50.2300:FF:000001">
    <property type="entry name" value="DNA-binding response regulator PhoB"/>
    <property type="match status" value="1"/>
</dbReference>
<dbReference type="InterPro" id="IPR039420">
    <property type="entry name" value="WalR-like"/>
</dbReference>
<evidence type="ECO:0000256" key="7">
    <source>
        <dbReference type="PROSITE-ProRule" id="PRU01091"/>
    </source>
</evidence>
<dbReference type="PROSITE" id="PS51755">
    <property type="entry name" value="OMPR_PHOB"/>
    <property type="match status" value="1"/>
</dbReference>
<dbReference type="GO" id="GO:0000156">
    <property type="term" value="F:phosphorelay response regulator activity"/>
    <property type="evidence" value="ECO:0007669"/>
    <property type="project" value="TreeGrafter"/>
</dbReference>
<dbReference type="PANTHER" id="PTHR48111:SF40">
    <property type="entry name" value="PHOSPHATE REGULON TRANSCRIPTIONAL REGULATORY PROTEIN PHOB"/>
    <property type="match status" value="1"/>
</dbReference>
<evidence type="ECO:0000256" key="4">
    <source>
        <dbReference type="ARBA" id="ARBA00023125"/>
    </source>
</evidence>
<dbReference type="SMART" id="SM00448">
    <property type="entry name" value="REC"/>
    <property type="match status" value="1"/>
</dbReference>
<dbReference type="PROSITE" id="PS50110">
    <property type="entry name" value="RESPONSE_REGULATORY"/>
    <property type="match status" value="1"/>
</dbReference>
<keyword evidence="4 7" id="KW-0238">DNA-binding</keyword>
<keyword evidence="5" id="KW-0804">Transcription</keyword>
<dbReference type="STRING" id="1601833.SAMN05518684_104151"/>
<dbReference type="GO" id="GO:0005829">
    <property type="term" value="C:cytosol"/>
    <property type="evidence" value="ECO:0007669"/>
    <property type="project" value="TreeGrafter"/>
</dbReference>
<evidence type="ECO:0000313" key="10">
    <source>
        <dbReference type="EMBL" id="SER82775.1"/>
    </source>
</evidence>
<dbReference type="InterPro" id="IPR001789">
    <property type="entry name" value="Sig_transdc_resp-reg_receiver"/>
</dbReference>
<dbReference type="EMBL" id="FOGT01000004">
    <property type="protein sequence ID" value="SER82775.1"/>
    <property type="molecule type" value="Genomic_DNA"/>
</dbReference>